<sequence>MLGTLLGRGDAAYLVRFLENNLLDMKAYEYWDEPKVLAEADRYHALYCAYIHPQKDNDEQLWFIMSMWGPYNAFLMCADMKPESPDHKQGFYIIIN</sequence>
<dbReference type="EMBL" id="JAMZEE010000050">
    <property type="protein sequence ID" value="MCR6509582.1"/>
    <property type="molecule type" value="Genomic_DNA"/>
</dbReference>
<comment type="caution">
    <text evidence="1">The sequence shown here is derived from an EMBL/GenBank/DDBJ whole genome shotgun (WGS) entry which is preliminary data.</text>
</comment>
<dbReference type="RefSeq" id="WP_257941200.1">
    <property type="nucleotide sequence ID" value="NZ_JAMZEE010000050.1"/>
</dbReference>
<reference evidence="1" key="2">
    <citation type="submission" date="2022-04" db="EMBL/GenBank/DDBJ databases">
        <authorList>
            <person name="Fokt H."/>
            <person name="Baines J."/>
        </authorList>
    </citation>
    <scope>NUCLEOTIDE SEQUENCE</scope>
    <source>
        <strain evidence="1">KH569_7</strain>
    </source>
</reference>
<evidence type="ECO:0000313" key="1">
    <source>
        <dbReference type="EMBL" id="MCR6509582.1"/>
    </source>
</evidence>
<dbReference type="Proteomes" id="UP001143810">
    <property type="component" value="Unassembled WGS sequence"/>
</dbReference>
<accession>A0A9X2SYW1</accession>
<evidence type="ECO:0000313" key="2">
    <source>
        <dbReference type="Proteomes" id="UP001143810"/>
    </source>
</evidence>
<dbReference type="AlphaFoldDB" id="A0A9X2SYW1"/>
<proteinExistence type="predicted"/>
<name>A0A9X2SYW1_9BACE</name>
<protein>
    <submittedName>
        <fullName evidence="1">DUF4185 domain-containing protein</fullName>
    </submittedName>
</protein>
<reference evidence="1" key="1">
    <citation type="journal article" date="2022" name="Arch. Microbiol.">
        <title>Bacteroides muris sp. nov. isolated from the cecum of wild-derived house mice.</title>
        <authorList>
            <person name="Fokt H."/>
            <person name="Unni R."/>
            <person name="Repnik U."/>
            <person name="Schmitz R.A."/>
            <person name="Bramkamp M."/>
            <person name="Baines J.F."/>
            <person name="Unterweger D."/>
        </authorList>
    </citation>
    <scope>NUCLEOTIDE SEQUENCE</scope>
    <source>
        <strain evidence="1">KH569_7</strain>
    </source>
</reference>
<organism evidence="1 2">
    <name type="scientific">Bacteroides muris</name>
    <name type="common">ex Fokt et al. 2023</name>
    <dbReference type="NCBI Taxonomy" id="2937417"/>
    <lineage>
        <taxon>Bacteria</taxon>
        <taxon>Pseudomonadati</taxon>
        <taxon>Bacteroidota</taxon>
        <taxon>Bacteroidia</taxon>
        <taxon>Bacteroidales</taxon>
        <taxon>Bacteroidaceae</taxon>
        <taxon>Bacteroides</taxon>
    </lineage>
</organism>
<gene>
    <name evidence="1" type="ORF">M1B78_15815</name>
</gene>